<evidence type="ECO:0000313" key="3">
    <source>
        <dbReference type="Proteomes" id="UP000604825"/>
    </source>
</evidence>
<dbReference type="Proteomes" id="UP000604825">
    <property type="component" value="Unassembled WGS sequence"/>
</dbReference>
<dbReference type="Pfam" id="PF13966">
    <property type="entry name" value="zf-RVT"/>
    <property type="match status" value="1"/>
</dbReference>
<comment type="caution">
    <text evidence="2">The sequence shown here is derived from an EMBL/GenBank/DDBJ whole genome shotgun (WGS) entry which is preliminary data.</text>
</comment>
<gene>
    <name evidence="2" type="ORF">NCGR_LOCUS51681</name>
</gene>
<dbReference type="OrthoDB" id="686325at2759"/>
<reference evidence="2" key="1">
    <citation type="submission" date="2020-10" db="EMBL/GenBank/DDBJ databases">
        <authorList>
            <person name="Han B."/>
            <person name="Lu T."/>
            <person name="Zhao Q."/>
            <person name="Huang X."/>
            <person name="Zhao Y."/>
        </authorList>
    </citation>
    <scope>NUCLEOTIDE SEQUENCE</scope>
</reference>
<organism evidence="2 3">
    <name type="scientific">Miscanthus lutarioriparius</name>
    <dbReference type="NCBI Taxonomy" id="422564"/>
    <lineage>
        <taxon>Eukaryota</taxon>
        <taxon>Viridiplantae</taxon>
        <taxon>Streptophyta</taxon>
        <taxon>Embryophyta</taxon>
        <taxon>Tracheophyta</taxon>
        <taxon>Spermatophyta</taxon>
        <taxon>Magnoliopsida</taxon>
        <taxon>Liliopsida</taxon>
        <taxon>Poales</taxon>
        <taxon>Poaceae</taxon>
        <taxon>PACMAD clade</taxon>
        <taxon>Panicoideae</taxon>
        <taxon>Andropogonodae</taxon>
        <taxon>Andropogoneae</taxon>
        <taxon>Saccharinae</taxon>
        <taxon>Miscanthus</taxon>
    </lineage>
</organism>
<name>A0A811RDN0_9POAL</name>
<feature type="domain" description="Reverse transcriptase zinc-binding" evidence="1">
    <location>
        <begin position="42"/>
        <end position="135"/>
    </location>
</feature>
<dbReference type="EMBL" id="CAJGYO010000014">
    <property type="protein sequence ID" value="CAD6268376.1"/>
    <property type="molecule type" value="Genomic_DNA"/>
</dbReference>
<keyword evidence="3" id="KW-1185">Reference proteome</keyword>
<sequence>MERGENSGDFHPVDANAILRIPLRMQDGEDWWAWELEKHGEFSVKTVYRKLASMHQQAIETPETSGDEFWKKTWKLNVPPKVKVFWWRVLHEFLPAKSELNRWHIEPTVFCETCGADSESIRHVLLECTIARMFWRELKSITGAKIPDLNSYSWATDILLDGFSSDNERRIFIIGMYSLWMQRNKRRHGEDQIPVRTAVSWTVDLANDLWEIHKPKKKQVLSASNPTWRPPSDGWVKCNNDAAYQVGIGQGATGVIVRDSAGQFMGGRAPWYPRWRCWHAEMVCFLRRRRRWTSSKWRRITRSWLNYGQEVTTIAQVWRQFSGR</sequence>
<dbReference type="AlphaFoldDB" id="A0A811RDN0"/>
<dbReference type="InterPro" id="IPR026960">
    <property type="entry name" value="RVT-Znf"/>
</dbReference>
<accession>A0A811RDN0</accession>
<proteinExistence type="predicted"/>
<evidence type="ECO:0000259" key="1">
    <source>
        <dbReference type="Pfam" id="PF13966"/>
    </source>
</evidence>
<protein>
    <recommendedName>
        <fullName evidence="1">Reverse transcriptase zinc-binding domain-containing protein</fullName>
    </recommendedName>
</protein>
<evidence type="ECO:0000313" key="2">
    <source>
        <dbReference type="EMBL" id="CAD6268376.1"/>
    </source>
</evidence>